<feature type="region of interest" description="Disordered" evidence="1">
    <location>
        <begin position="107"/>
        <end position="163"/>
    </location>
</feature>
<sequence length="163" mass="18036">METRPNAPSPRVPSSQQEARDTVLRYLQQTVDGLPKGSTLDGTRYGGSRTFYCDDEPADENSPVRFEDWRDVRLPADTPTSEVVDQIGNLWKSLGWEVVEKDGFPKPNRFGYPPDGYSLQITSRDKPNQAPSVIAASPCFPGNLKDDSVPNTPPLLSQTPQSN</sequence>
<comment type="caution">
    <text evidence="2">The sequence shown here is derived from an EMBL/GenBank/DDBJ whole genome shotgun (WGS) entry which is preliminary data.</text>
</comment>
<evidence type="ECO:0000313" key="2">
    <source>
        <dbReference type="EMBL" id="RIT29582.1"/>
    </source>
</evidence>
<dbReference type="EMBL" id="QXBN01000030">
    <property type="protein sequence ID" value="RIT29582.1"/>
    <property type="molecule type" value="Genomic_DNA"/>
</dbReference>
<feature type="region of interest" description="Disordered" evidence="1">
    <location>
        <begin position="1"/>
        <end position="20"/>
    </location>
</feature>
<proteinExistence type="predicted"/>
<protein>
    <submittedName>
        <fullName evidence="2">Uncharacterized protein</fullName>
    </submittedName>
</protein>
<feature type="compositionally biased region" description="Polar residues" evidence="1">
    <location>
        <begin position="154"/>
        <end position="163"/>
    </location>
</feature>
<accession>A0ABD7HHF0</accession>
<dbReference type="AlphaFoldDB" id="A0ABD7HHF0"/>
<gene>
    <name evidence="2" type="ORF">D2E76_25010</name>
</gene>
<name>A0ABD7HHF0_9MYCO</name>
<reference evidence="2 3" key="1">
    <citation type="submission" date="2018-08" db="EMBL/GenBank/DDBJ databases">
        <title>Linezolid Resistance in Mycobacterium abscessus: MIC Distribution and Comprehensive Investigation of Resistance Mechanisms.</title>
        <authorList>
            <person name="Ye M."/>
            <person name="Xu L."/>
            <person name="Zou Y."/>
            <person name="Li B."/>
            <person name="Guo Q."/>
            <person name="Zhang Y."/>
            <person name="Zhan M."/>
            <person name="Xu B."/>
            <person name="Yu F."/>
            <person name="Zhang Z."/>
            <person name="Chu H."/>
        </authorList>
    </citation>
    <scope>NUCLEOTIDE SEQUENCE [LARGE SCALE GENOMIC DNA]</scope>
    <source>
        <strain evidence="2 3">G143</strain>
    </source>
</reference>
<evidence type="ECO:0000256" key="1">
    <source>
        <dbReference type="SAM" id="MobiDB-lite"/>
    </source>
</evidence>
<organism evidence="2 3">
    <name type="scientific">Mycobacteroides abscessus</name>
    <dbReference type="NCBI Taxonomy" id="36809"/>
    <lineage>
        <taxon>Bacteria</taxon>
        <taxon>Bacillati</taxon>
        <taxon>Actinomycetota</taxon>
        <taxon>Actinomycetes</taxon>
        <taxon>Mycobacteriales</taxon>
        <taxon>Mycobacteriaceae</taxon>
        <taxon>Mycobacteroides</taxon>
    </lineage>
</organism>
<evidence type="ECO:0000313" key="3">
    <source>
        <dbReference type="Proteomes" id="UP000284557"/>
    </source>
</evidence>
<dbReference type="Proteomes" id="UP000284557">
    <property type="component" value="Unassembled WGS sequence"/>
</dbReference>